<comment type="caution">
    <text evidence="1">The sequence shown here is derived from an EMBL/GenBank/DDBJ whole genome shotgun (WGS) entry which is preliminary data.</text>
</comment>
<dbReference type="RefSeq" id="WP_265616028.1">
    <property type="nucleotide sequence ID" value="NZ_JAPFRD010000002.1"/>
</dbReference>
<name>A0ABT3P3K3_9ALTE</name>
<dbReference type="Proteomes" id="UP001142810">
    <property type="component" value="Unassembled WGS sequence"/>
</dbReference>
<keyword evidence="2" id="KW-1185">Reference proteome</keyword>
<accession>A0ABT3P3K3</accession>
<organism evidence="1 2">
    <name type="scientific">Alteromonas aquimaris</name>
    <dbReference type="NCBI Taxonomy" id="2998417"/>
    <lineage>
        <taxon>Bacteria</taxon>
        <taxon>Pseudomonadati</taxon>
        <taxon>Pseudomonadota</taxon>
        <taxon>Gammaproteobacteria</taxon>
        <taxon>Alteromonadales</taxon>
        <taxon>Alteromonadaceae</taxon>
        <taxon>Alteromonas/Salinimonas group</taxon>
        <taxon>Alteromonas</taxon>
    </lineage>
</organism>
<gene>
    <name evidence="1" type="ORF">OPS25_02280</name>
</gene>
<evidence type="ECO:0000313" key="1">
    <source>
        <dbReference type="EMBL" id="MCW8107332.1"/>
    </source>
</evidence>
<reference evidence="1" key="1">
    <citation type="submission" date="2022-11" db="EMBL/GenBank/DDBJ databases">
        <title>Alteromonas sp. nov., isolated from sea water of the Qingdao.</title>
        <authorList>
            <person name="Wang Q."/>
        </authorList>
    </citation>
    <scope>NUCLEOTIDE SEQUENCE</scope>
    <source>
        <strain evidence="1">ASW11-7</strain>
    </source>
</reference>
<protein>
    <submittedName>
        <fullName evidence="1">Uncharacterized protein</fullName>
    </submittedName>
</protein>
<sequence length="106" mass="12292">MGYEPSAIIHAENGEKHLFLSSNVMLQAIGNRVHKIRIDPYLSGDLRLSYWEFGPFKYNQSMDEAINVASDDSFFFDNVLELDKGKYVMKVFFEEEKVKSLEVSLY</sequence>
<evidence type="ECO:0000313" key="2">
    <source>
        <dbReference type="Proteomes" id="UP001142810"/>
    </source>
</evidence>
<proteinExistence type="predicted"/>
<dbReference type="EMBL" id="JAPFRD010000002">
    <property type="protein sequence ID" value="MCW8107332.1"/>
    <property type="molecule type" value="Genomic_DNA"/>
</dbReference>